<sequence>MKNTGKLQGKTLFITGASRGIGKAIALKAARDGANIVIAAKTAEPHPKLPGTIYTAAEEIEKAGGKALPCIVDVRNEKQVQQAVEAAVAKFGGIDILINNASAISKTSTLKTDMKRYDLMQNVNARGSFLVSKACLPYLLKSDNPHILNMAPPLNMNPRWLADHSAYTISKYGMSMCVLGLAEEFRGRGVAVNALWPRIKVHTAAVDMLFGPEGEFFARKAEIMADAAYAIICRNAKAFTGNFCIDEDVLLNEGVKDFDRYACYLENKDKLSLALFIEGPLAKL</sequence>
<dbReference type="Gene3D" id="3.40.50.720">
    <property type="entry name" value="NAD(P)-binding Rossmann-like Domain"/>
    <property type="match status" value="1"/>
</dbReference>
<keyword evidence="9" id="KW-1185">Reference proteome</keyword>
<keyword evidence="4" id="KW-0521">NADP</keyword>
<proteinExistence type="inferred from homology"/>
<dbReference type="AlphaFoldDB" id="A0A6J1LXG8"/>
<evidence type="ECO:0000256" key="5">
    <source>
        <dbReference type="ARBA" id="ARBA00023002"/>
    </source>
</evidence>
<comment type="similarity">
    <text evidence="3">Belongs to the short-chain dehydrogenases/reductases (SDR) family.</text>
</comment>
<dbReference type="GO" id="GO:0016491">
    <property type="term" value="F:oxidoreductase activity"/>
    <property type="evidence" value="ECO:0007669"/>
    <property type="project" value="UniProtKB-KW"/>
</dbReference>
<dbReference type="InterPro" id="IPR036291">
    <property type="entry name" value="NAD(P)-bd_dom_sf"/>
</dbReference>
<dbReference type="PANTHER" id="PTHR42808:SF3">
    <property type="entry name" value="HYDROXYSTEROID DEHYDROGENASE-LIKE PROTEIN 2"/>
    <property type="match status" value="1"/>
</dbReference>
<dbReference type="CDD" id="cd09762">
    <property type="entry name" value="HSDL2_SDR_c"/>
    <property type="match status" value="1"/>
</dbReference>
<keyword evidence="7" id="KW-0576">Peroxisome</keyword>
<dbReference type="InterPro" id="IPR051935">
    <property type="entry name" value="HSDL2"/>
</dbReference>
<evidence type="ECO:0000256" key="4">
    <source>
        <dbReference type="ARBA" id="ARBA00022857"/>
    </source>
</evidence>
<dbReference type="PANTHER" id="PTHR42808">
    <property type="entry name" value="HYDROXYSTEROID DEHYDROGENASE-LIKE PROTEIN 2"/>
    <property type="match status" value="1"/>
</dbReference>
<organism evidence="9 10">
    <name type="scientific">Drosophila hydei</name>
    <name type="common">Fruit fly</name>
    <dbReference type="NCBI Taxonomy" id="7224"/>
    <lineage>
        <taxon>Eukaryota</taxon>
        <taxon>Metazoa</taxon>
        <taxon>Ecdysozoa</taxon>
        <taxon>Arthropoda</taxon>
        <taxon>Hexapoda</taxon>
        <taxon>Insecta</taxon>
        <taxon>Pterygota</taxon>
        <taxon>Neoptera</taxon>
        <taxon>Endopterygota</taxon>
        <taxon>Diptera</taxon>
        <taxon>Brachycera</taxon>
        <taxon>Muscomorpha</taxon>
        <taxon>Ephydroidea</taxon>
        <taxon>Drosophilidae</taxon>
        <taxon>Drosophila</taxon>
    </lineage>
</organism>
<dbReference type="KEGG" id="dhe:111600885"/>
<evidence type="ECO:0000256" key="1">
    <source>
        <dbReference type="ARBA" id="ARBA00004173"/>
    </source>
</evidence>
<name>A0A6J1LXG8_DROHY</name>
<evidence type="ECO:0000313" key="10">
    <source>
        <dbReference type="RefSeq" id="XP_023172991.2"/>
    </source>
</evidence>
<evidence type="ECO:0000256" key="7">
    <source>
        <dbReference type="ARBA" id="ARBA00023140"/>
    </source>
</evidence>
<reference evidence="10" key="1">
    <citation type="submission" date="2025-08" db="UniProtKB">
        <authorList>
            <consortium name="RefSeq"/>
        </authorList>
    </citation>
    <scope>IDENTIFICATION</scope>
    <source>
        <strain evidence="10">15085-1641.00</strain>
        <tissue evidence="10">Whole body</tissue>
    </source>
</reference>
<dbReference type="InterPro" id="IPR002347">
    <property type="entry name" value="SDR_fam"/>
</dbReference>
<keyword evidence="6" id="KW-0496">Mitochondrion</keyword>
<evidence type="ECO:0000256" key="3">
    <source>
        <dbReference type="ARBA" id="ARBA00006484"/>
    </source>
</evidence>
<dbReference type="GO" id="GO:0005777">
    <property type="term" value="C:peroxisome"/>
    <property type="evidence" value="ECO:0007669"/>
    <property type="project" value="UniProtKB-SubCell"/>
</dbReference>
<dbReference type="PRINTS" id="PR00081">
    <property type="entry name" value="GDHRDH"/>
</dbReference>
<dbReference type="FunFam" id="3.40.50.720:FF:000301">
    <property type="entry name" value="Hydroxysteroid dehydrogenase like 2"/>
    <property type="match status" value="1"/>
</dbReference>
<dbReference type="GO" id="GO:0005739">
    <property type="term" value="C:mitochondrion"/>
    <property type="evidence" value="ECO:0007669"/>
    <property type="project" value="UniProtKB-SubCell"/>
</dbReference>
<dbReference type="SUPFAM" id="SSF51735">
    <property type="entry name" value="NAD(P)-binding Rossmann-fold domains"/>
    <property type="match status" value="1"/>
</dbReference>
<protein>
    <recommendedName>
        <fullName evidence="8">Hydroxysteroid dehydrogenase-like protein 2</fullName>
    </recommendedName>
</protein>
<evidence type="ECO:0000256" key="8">
    <source>
        <dbReference type="ARBA" id="ARBA00040243"/>
    </source>
</evidence>
<dbReference type="Proteomes" id="UP000504633">
    <property type="component" value="Unplaced"/>
</dbReference>
<dbReference type="GeneID" id="111600885"/>
<evidence type="ECO:0000256" key="2">
    <source>
        <dbReference type="ARBA" id="ARBA00004275"/>
    </source>
</evidence>
<keyword evidence="5" id="KW-0560">Oxidoreductase</keyword>
<evidence type="ECO:0000313" key="9">
    <source>
        <dbReference type="Proteomes" id="UP000504633"/>
    </source>
</evidence>
<dbReference type="RefSeq" id="XP_023172991.2">
    <property type="nucleotide sequence ID" value="XM_023317223.2"/>
</dbReference>
<evidence type="ECO:0000256" key="6">
    <source>
        <dbReference type="ARBA" id="ARBA00023128"/>
    </source>
</evidence>
<dbReference type="Pfam" id="PF00106">
    <property type="entry name" value="adh_short"/>
    <property type="match status" value="1"/>
</dbReference>
<dbReference type="OrthoDB" id="5327538at2759"/>
<dbReference type="NCBIfam" id="NF006133">
    <property type="entry name" value="PRK08278.1"/>
    <property type="match status" value="1"/>
</dbReference>
<comment type="subcellular location">
    <subcellularLocation>
        <location evidence="1">Mitochondrion</location>
    </subcellularLocation>
    <subcellularLocation>
        <location evidence="2">Peroxisome</location>
    </subcellularLocation>
</comment>
<gene>
    <name evidence="10" type="primary">LOC111600885</name>
</gene>
<accession>A0A6J1LXG8</accession>